<dbReference type="PANTHER" id="PTHR32285:SF148">
    <property type="entry name" value="OS01G0653100 PROTEIN"/>
    <property type="match status" value="1"/>
</dbReference>
<evidence type="ECO:0000259" key="10">
    <source>
        <dbReference type="Pfam" id="PF13839"/>
    </source>
</evidence>
<evidence type="ECO:0008006" key="14">
    <source>
        <dbReference type="Google" id="ProtNLM"/>
    </source>
</evidence>
<evidence type="ECO:0000256" key="1">
    <source>
        <dbReference type="ARBA" id="ARBA00004323"/>
    </source>
</evidence>
<dbReference type="Pfam" id="PF14416">
    <property type="entry name" value="PMR5N"/>
    <property type="match status" value="1"/>
</dbReference>
<dbReference type="GO" id="GO:0000139">
    <property type="term" value="C:Golgi membrane"/>
    <property type="evidence" value="ECO:0007669"/>
    <property type="project" value="UniProtKB-SubCell"/>
</dbReference>
<evidence type="ECO:0000256" key="8">
    <source>
        <dbReference type="ARBA" id="ARBA00023136"/>
    </source>
</evidence>
<dbReference type="OrthoDB" id="630188at2759"/>
<keyword evidence="13" id="KW-1185">Reference proteome</keyword>
<evidence type="ECO:0000313" key="13">
    <source>
        <dbReference type="Proteomes" id="UP000636709"/>
    </source>
</evidence>
<evidence type="ECO:0000256" key="6">
    <source>
        <dbReference type="ARBA" id="ARBA00022989"/>
    </source>
</evidence>
<evidence type="ECO:0000256" key="9">
    <source>
        <dbReference type="SAM" id="Phobius"/>
    </source>
</evidence>
<keyword evidence="5" id="KW-0735">Signal-anchor</keyword>
<dbReference type="AlphaFoldDB" id="A0A835BEA2"/>
<feature type="domain" description="Trichome birefringence-like N-terminal" evidence="11">
    <location>
        <begin position="109"/>
        <end position="161"/>
    </location>
</feature>
<keyword evidence="8 9" id="KW-0472">Membrane</keyword>
<feature type="domain" description="Trichome birefringence-like C-terminal" evidence="10">
    <location>
        <begin position="162"/>
        <end position="458"/>
    </location>
</feature>
<evidence type="ECO:0000313" key="12">
    <source>
        <dbReference type="EMBL" id="KAF8695866.1"/>
    </source>
</evidence>
<keyword evidence="6 9" id="KW-1133">Transmembrane helix</keyword>
<accession>A0A835BEA2</accession>
<sequence length="463" mass="52768">MDDDACTDCSRVTMGDGNRRDSEFSTAFWRRREQWSALVSAPQQLELAMALCFKLLFGPTAAIFLSAVVILSCFTNMPYLHLSYVIDDDDLARRSTSYLAAPAPPPPPKCDIFRGEWVPDPDAPHYTNETCSFIQEHQNCMFYGRPDLDFLKWRWKPHGCDLPRFDPHRFLAIVANKTIAFVGDSLARNHMQSLLCLLSKLEAGGLSAYARILQVALPKDVSVADKTDPNKILYYEGYNFTIYIFWSPFLVRSEEVVGGDHPGVFRLYLDEPDDRWLSASSRFDYVLLSGANWFTRETYFYERRQLVGGMYVSLNFTSSLTNTYSHRMAFRTALRALALARFRGKVIVRTLSPMSHFEGGPYDAGGDCRRTRPYGANETKAMEGAELGFYTSQLEEFREARGLDVALMDATAAMLMRPDGHPSRYGHWPDEKRTLYNDCIHWCLPGPIDAWNDMLLHMLSDSN</sequence>
<evidence type="ECO:0000256" key="4">
    <source>
        <dbReference type="ARBA" id="ARBA00022692"/>
    </source>
</evidence>
<evidence type="ECO:0000256" key="2">
    <source>
        <dbReference type="ARBA" id="ARBA00007727"/>
    </source>
</evidence>
<dbReference type="PANTHER" id="PTHR32285">
    <property type="entry name" value="PROTEIN TRICHOME BIREFRINGENCE-LIKE 9-RELATED"/>
    <property type="match status" value="1"/>
</dbReference>
<evidence type="ECO:0000256" key="5">
    <source>
        <dbReference type="ARBA" id="ARBA00022968"/>
    </source>
</evidence>
<comment type="subcellular location">
    <subcellularLocation>
        <location evidence="1">Golgi apparatus membrane</location>
        <topology evidence="1">Single-pass type II membrane protein</topology>
    </subcellularLocation>
</comment>
<dbReference type="EMBL" id="JACEFO010001882">
    <property type="protein sequence ID" value="KAF8695866.1"/>
    <property type="molecule type" value="Genomic_DNA"/>
</dbReference>
<dbReference type="Proteomes" id="UP000636709">
    <property type="component" value="Unassembled WGS sequence"/>
</dbReference>
<dbReference type="GO" id="GO:1990538">
    <property type="term" value="F:xylan O-acetyltransferase activity"/>
    <property type="evidence" value="ECO:0007669"/>
    <property type="project" value="UniProtKB-ARBA"/>
</dbReference>
<evidence type="ECO:0000256" key="3">
    <source>
        <dbReference type="ARBA" id="ARBA00022679"/>
    </source>
</evidence>
<keyword evidence="7" id="KW-0333">Golgi apparatus</keyword>
<name>A0A835BEA2_9POAL</name>
<dbReference type="InterPro" id="IPR025846">
    <property type="entry name" value="TBL_N"/>
</dbReference>
<dbReference type="InterPro" id="IPR026057">
    <property type="entry name" value="TBL_C"/>
</dbReference>
<keyword evidence="3" id="KW-0808">Transferase</keyword>
<feature type="transmembrane region" description="Helical" evidence="9">
    <location>
        <begin position="47"/>
        <end position="74"/>
    </location>
</feature>
<keyword evidence="4 9" id="KW-0812">Transmembrane</keyword>
<reference evidence="12" key="1">
    <citation type="submission" date="2020-07" db="EMBL/GenBank/DDBJ databases">
        <title>Genome sequence and genetic diversity analysis of an under-domesticated orphan crop, white fonio (Digitaria exilis).</title>
        <authorList>
            <person name="Bennetzen J.L."/>
            <person name="Chen S."/>
            <person name="Ma X."/>
            <person name="Wang X."/>
            <person name="Yssel A.E.J."/>
            <person name="Chaluvadi S.R."/>
            <person name="Johnson M."/>
            <person name="Gangashetty P."/>
            <person name="Hamidou F."/>
            <person name="Sanogo M.D."/>
            <person name="Zwaenepoel A."/>
            <person name="Wallace J."/>
            <person name="Van De Peer Y."/>
            <person name="Van Deynze A."/>
        </authorList>
    </citation>
    <scope>NUCLEOTIDE SEQUENCE</scope>
    <source>
        <tissue evidence="12">Leaves</tissue>
    </source>
</reference>
<dbReference type="InterPro" id="IPR029962">
    <property type="entry name" value="TBL"/>
</dbReference>
<gene>
    <name evidence="12" type="ORF">HU200_036742</name>
</gene>
<comment type="caution">
    <text evidence="12">The sequence shown here is derived from an EMBL/GenBank/DDBJ whole genome shotgun (WGS) entry which is preliminary data.</text>
</comment>
<comment type="similarity">
    <text evidence="2">Belongs to the PC-esterase family. TBL subfamily.</text>
</comment>
<evidence type="ECO:0000256" key="7">
    <source>
        <dbReference type="ARBA" id="ARBA00023034"/>
    </source>
</evidence>
<proteinExistence type="inferred from homology"/>
<dbReference type="Pfam" id="PF13839">
    <property type="entry name" value="PC-Esterase"/>
    <property type="match status" value="1"/>
</dbReference>
<protein>
    <recommendedName>
        <fullName evidence="14">Trichome birefringence-like N-terminal domain-containing protein</fullName>
    </recommendedName>
</protein>
<organism evidence="12 13">
    <name type="scientific">Digitaria exilis</name>
    <dbReference type="NCBI Taxonomy" id="1010633"/>
    <lineage>
        <taxon>Eukaryota</taxon>
        <taxon>Viridiplantae</taxon>
        <taxon>Streptophyta</taxon>
        <taxon>Embryophyta</taxon>
        <taxon>Tracheophyta</taxon>
        <taxon>Spermatophyta</taxon>
        <taxon>Magnoliopsida</taxon>
        <taxon>Liliopsida</taxon>
        <taxon>Poales</taxon>
        <taxon>Poaceae</taxon>
        <taxon>PACMAD clade</taxon>
        <taxon>Panicoideae</taxon>
        <taxon>Panicodae</taxon>
        <taxon>Paniceae</taxon>
        <taxon>Anthephorinae</taxon>
        <taxon>Digitaria</taxon>
    </lineage>
</organism>
<evidence type="ECO:0000259" key="11">
    <source>
        <dbReference type="Pfam" id="PF14416"/>
    </source>
</evidence>